<sequence length="76" mass="8069">IPNASCIPLTANYINSITCEIPAACPGKGNIQASWNDGSIGWLRCPLVITKYNCCAVGDPVNNCYNGSLCTETECK</sequence>
<proteinExistence type="predicted"/>
<protein>
    <submittedName>
        <fullName evidence="1">Uncharacterized protein</fullName>
    </submittedName>
</protein>
<organism evidence="1 2">
    <name type="scientific">Sinanodonta woodiana</name>
    <name type="common">Chinese pond mussel</name>
    <name type="synonym">Anodonta woodiana</name>
    <dbReference type="NCBI Taxonomy" id="1069815"/>
    <lineage>
        <taxon>Eukaryota</taxon>
        <taxon>Metazoa</taxon>
        <taxon>Spiralia</taxon>
        <taxon>Lophotrochozoa</taxon>
        <taxon>Mollusca</taxon>
        <taxon>Bivalvia</taxon>
        <taxon>Autobranchia</taxon>
        <taxon>Heteroconchia</taxon>
        <taxon>Palaeoheterodonta</taxon>
        <taxon>Unionida</taxon>
        <taxon>Unionoidea</taxon>
        <taxon>Unionidae</taxon>
        <taxon>Unioninae</taxon>
        <taxon>Sinanodonta</taxon>
    </lineage>
</organism>
<dbReference type="EMBL" id="JBJQND010000011">
    <property type="protein sequence ID" value="KAL3862861.1"/>
    <property type="molecule type" value="Genomic_DNA"/>
</dbReference>
<accession>A0ABD3VNE9</accession>
<dbReference type="Proteomes" id="UP001634394">
    <property type="component" value="Unassembled WGS sequence"/>
</dbReference>
<name>A0ABD3VNE9_SINWO</name>
<dbReference type="AlphaFoldDB" id="A0ABD3VNE9"/>
<evidence type="ECO:0000313" key="1">
    <source>
        <dbReference type="EMBL" id="KAL3862861.1"/>
    </source>
</evidence>
<reference evidence="1 2" key="1">
    <citation type="submission" date="2024-11" db="EMBL/GenBank/DDBJ databases">
        <title>Chromosome-level genome assembly of the freshwater bivalve Anodonta woodiana.</title>
        <authorList>
            <person name="Chen X."/>
        </authorList>
    </citation>
    <scope>NUCLEOTIDE SEQUENCE [LARGE SCALE GENOMIC DNA]</scope>
    <source>
        <strain evidence="1">MN2024</strain>
        <tissue evidence="1">Gills</tissue>
    </source>
</reference>
<feature type="non-terminal residue" evidence="1">
    <location>
        <position position="1"/>
    </location>
</feature>
<keyword evidence="2" id="KW-1185">Reference proteome</keyword>
<gene>
    <name evidence="1" type="ORF">ACJMK2_008807</name>
</gene>
<evidence type="ECO:0000313" key="2">
    <source>
        <dbReference type="Proteomes" id="UP001634394"/>
    </source>
</evidence>
<feature type="non-terminal residue" evidence="1">
    <location>
        <position position="76"/>
    </location>
</feature>
<comment type="caution">
    <text evidence="1">The sequence shown here is derived from an EMBL/GenBank/DDBJ whole genome shotgun (WGS) entry which is preliminary data.</text>
</comment>